<dbReference type="AlphaFoldDB" id="A0A511BMQ6"/>
<dbReference type="PANTHER" id="PTHR35869:SF1">
    <property type="entry name" value="OUTER-MEMBRANE LIPOPROTEIN CARRIER PROTEIN"/>
    <property type="match status" value="1"/>
</dbReference>
<evidence type="ECO:0000256" key="1">
    <source>
        <dbReference type="ARBA" id="ARBA00022729"/>
    </source>
</evidence>
<dbReference type="Pfam" id="PF03548">
    <property type="entry name" value="LolA"/>
    <property type="match status" value="1"/>
</dbReference>
<dbReference type="EMBL" id="BJVC01000001">
    <property type="protein sequence ID" value="GEL01620.1"/>
    <property type="molecule type" value="Genomic_DNA"/>
</dbReference>
<accession>A0A511BMQ6</accession>
<evidence type="ECO:0000256" key="2">
    <source>
        <dbReference type="SAM" id="MobiDB-lite"/>
    </source>
</evidence>
<keyword evidence="5" id="KW-1185">Reference proteome</keyword>
<evidence type="ECO:0000313" key="4">
    <source>
        <dbReference type="EMBL" id="GEL01620.1"/>
    </source>
</evidence>
<dbReference type="PANTHER" id="PTHR35869">
    <property type="entry name" value="OUTER-MEMBRANE LIPOPROTEIN CARRIER PROTEIN"/>
    <property type="match status" value="1"/>
</dbReference>
<feature type="signal peptide" evidence="3">
    <location>
        <begin position="1"/>
        <end position="20"/>
    </location>
</feature>
<feature type="chain" id="PRO_5021774821" description="Outer-membrane lipoprotein carrier protein" evidence="3">
    <location>
        <begin position="21"/>
        <end position="242"/>
    </location>
</feature>
<gene>
    <name evidence="4" type="ORF">SSA02_07830</name>
</gene>
<dbReference type="InterPro" id="IPR004564">
    <property type="entry name" value="OM_lipoprot_carrier_LolA-like"/>
</dbReference>
<protein>
    <recommendedName>
        <fullName evidence="6">Outer-membrane lipoprotein carrier protein</fullName>
    </recommendedName>
</protein>
<reference evidence="4 5" key="1">
    <citation type="submission" date="2019-07" db="EMBL/GenBank/DDBJ databases">
        <title>Whole genome shotgun sequence of Swaminathania salitolerans NBRC 104436.</title>
        <authorList>
            <person name="Hosoyama A."/>
            <person name="Uohara A."/>
            <person name="Ohji S."/>
            <person name="Ichikawa N."/>
        </authorList>
    </citation>
    <scope>NUCLEOTIDE SEQUENCE [LARGE SCALE GENOMIC DNA]</scope>
    <source>
        <strain evidence="4 5">NBRC 104436</strain>
    </source>
</reference>
<feature type="region of interest" description="Disordered" evidence="2">
    <location>
        <begin position="30"/>
        <end position="55"/>
    </location>
</feature>
<name>A0A511BMQ6_9PROT</name>
<dbReference type="RefSeq" id="WP_246103592.1">
    <property type="nucleotide sequence ID" value="NZ_BJVC01000001.1"/>
</dbReference>
<proteinExistence type="predicted"/>
<dbReference type="SUPFAM" id="SSF89392">
    <property type="entry name" value="Prokaryotic lipoproteins and lipoprotein localization factors"/>
    <property type="match status" value="1"/>
</dbReference>
<evidence type="ECO:0000256" key="3">
    <source>
        <dbReference type="SAM" id="SignalP"/>
    </source>
</evidence>
<dbReference type="CDD" id="cd16325">
    <property type="entry name" value="LolA"/>
    <property type="match status" value="1"/>
</dbReference>
<keyword evidence="1 3" id="KW-0732">Signal</keyword>
<dbReference type="Gene3D" id="2.50.20.10">
    <property type="entry name" value="Lipoprotein localisation LolA/LolB/LppX"/>
    <property type="match status" value="1"/>
</dbReference>
<evidence type="ECO:0008006" key="6">
    <source>
        <dbReference type="Google" id="ProtNLM"/>
    </source>
</evidence>
<sequence>MKRMPTWLALSLLVSGPGIAGATISAAAAQTPGDDVGTTFRGSASGDSDVRGADSLHPAALHPAPLRPADAGWVARIQDSLNATHAIKARFRQIAPDGSVTTGTAFLDRPGRMRFEYDKPSPLLLVANHDQIVYQDRELGQVTTIPLERTPLGLLLRPDLRLSGDVTVTAFSHEGNALRITLVRTAAPGEGSLTLVFDASPLALRAWVVRDAQGRETRIELSAISTPPALPDSLFALPQSGD</sequence>
<evidence type="ECO:0000313" key="5">
    <source>
        <dbReference type="Proteomes" id="UP000321405"/>
    </source>
</evidence>
<dbReference type="Proteomes" id="UP000321405">
    <property type="component" value="Unassembled WGS sequence"/>
</dbReference>
<dbReference type="InterPro" id="IPR029046">
    <property type="entry name" value="LolA/LolB/LppX"/>
</dbReference>
<comment type="caution">
    <text evidence="4">The sequence shown here is derived from an EMBL/GenBank/DDBJ whole genome shotgun (WGS) entry which is preliminary data.</text>
</comment>
<organism evidence="4 5">
    <name type="scientific">Swaminathania salitolerans</name>
    <dbReference type="NCBI Taxonomy" id="182838"/>
    <lineage>
        <taxon>Bacteria</taxon>
        <taxon>Pseudomonadati</taxon>
        <taxon>Pseudomonadota</taxon>
        <taxon>Alphaproteobacteria</taxon>
        <taxon>Acetobacterales</taxon>
        <taxon>Acetobacteraceae</taxon>
        <taxon>Swaminathania</taxon>
    </lineage>
</organism>